<protein>
    <submittedName>
        <fullName evidence="1">Uncharacterized protein</fullName>
    </submittedName>
</protein>
<evidence type="ECO:0000313" key="1">
    <source>
        <dbReference type="EMBL" id="BAD33998.1"/>
    </source>
</evidence>
<dbReference type="EMBL" id="AP005782">
    <property type="protein sequence ID" value="BAD33998.1"/>
    <property type="molecule type" value="Genomic_DNA"/>
</dbReference>
<organism evidence="1 2">
    <name type="scientific">Oryza sativa subsp. japonica</name>
    <name type="common">Rice</name>
    <dbReference type="NCBI Taxonomy" id="39947"/>
    <lineage>
        <taxon>Eukaryota</taxon>
        <taxon>Viridiplantae</taxon>
        <taxon>Streptophyta</taxon>
        <taxon>Embryophyta</taxon>
        <taxon>Tracheophyta</taxon>
        <taxon>Spermatophyta</taxon>
        <taxon>Magnoliopsida</taxon>
        <taxon>Liliopsida</taxon>
        <taxon>Poales</taxon>
        <taxon>Poaceae</taxon>
        <taxon>BOP clade</taxon>
        <taxon>Oryzoideae</taxon>
        <taxon>Oryzeae</taxon>
        <taxon>Oryzinae</taxon>
        <taxon>Oryza</taxon>
        <taxon>Oryza sativa</taxon>
    </lineage>
</organism>
<name>Q69M20_ORYSJ</name>
<dbReference type="Proteomes" id="UP000000763">
    <property type="component" value="Chromosome 9"/>
</dbReference>
<evidence type="ECO:0000313" key="2">
    <source>
        <dbReference type="Proteomes" id="UP000000763"/>
    </source>
</evidence>
<reference evidence="2" key="2">
    <citation type="journal article" date="2008" name="Nucleic Acids Res.">
        <title>The rice annotation project database (RAP-DB): 2008 update.</title>
        <authorList>
            <consortium name="The rice annotation project (RAP)"/>
        </authorList>
    </citation>
    <scope>GENOME REANNOTATION</scope>
    <source>
        <strain evidence="2">cv. Nipponbare</strain>
    </source>
</reference>
<dbReference type="AlphaFoldDB" id="Q69M20"/>
<reference evidence="2" key="1">
    <citation type="journal article" date="2005" name="Nature">
        <title>The map-based sequence of the rice genome.</title>
        <authorList>
            <consortium name="International rice genome sequencing project (IRGSP)"/>
            <person name="Matsumoto T."/>
            <person name="Wu J."/>
            <person name="Kanamori H."/>
            <person name="Katayose Y."/>
            <person name="Fujisawa M."/>
            <person name="Namiki N."/>
            <person name="Mizuno H."/>
            <person name="Yamamoto K."/>
            <person name="Antonio B.A."/>
            <person name="Baba T."/>
            <person name="Sakata K."/>
            <person name="Nagamura Y."/>
            <person name="Aoki H."/>
            <person name="Arikawa K."/>
            <person name="Arita K."/>
            <person name="Bito T."/>
            <person name="Chiden Y."/>
            <person name="Fujitsuka N."/>
            <person name="Fukunaka R."/>
            <person name="Hamada M."/>
            <person name="Harada C."/>
            <person name="Hayashi A."/>
            <person name="Hijishita S."/>
            <person name="Honda M."/>
            <person name="Hosokawa S."/>
            <person name="Ichikawa Y."/>
            <person name="Idonuma A."/>
            <person name="Iijima M."/>
            <person name="Ikeda M."/>
            <person name="Ikeno M."/>
            <person name="Ito K."/>
            <person name="Ito S."/>
            <person name="Ito T."/>
            <person name="Ito Y."/>
            <person name="Ito Y."/>
            <person name="Iwabuchi A."/>
            <person name="Kamiya K."/>
            <person name="Karasawa W."/>
            <person name="Kurita K."/>
            <person name="Katagiri S."/>
            <person name="Kikuta A."/>
            <person name="Kobayashi H."/>
            <person name="Kobayashi N."/>
            <person name="Machita K."/>
            <person name="Maehara T."/>
            <person name="Masukawa M."/>
            <person name="Mizubayashi T."/>
            <person name="Mukai Y."/>
            <person name="Nagasaki H."/>
            <person name="Nagata Y."/>
            <person name="Naito S."/>
            <person name="Nakashima M."/>
            <person name="Nakama Y."/>
            <person name="Nakamichi Y."/>
            <person name="Nakamura M."/>
            <person name="Meguro A."/>
            <person name="Negishi M."/>
            <person name="Ohta I."/>
            <person name="Ohta T."/>
            <person name="Okamoto M."/>
            <person name="Ono N."/>
            <person name="Saji S."/>
            <person name="Sakaguchi M."/>
            <person name="Sakai K."/>
            <person name="Shibata M."/>
            <person name="Shimokawa T."/>
            <person name="Song J."/>
            <person name="Takazaki Y."/>
            <person name="Terasawa K."/>
            <person name="Tsugane M."/>
            <person name="Tsuji K."/>
            <person name="Ueda S."/>
            <person name="Waki K."/>
            <person name="Yamagata H."/>
            <person name="Yamamoto M."/>
            <person name="Yamamoto S."/>
            <person name="Yamane H."/>
            <person name="Yoshiki S."/>
            <person name="Yoshihara R."/>
            <person name="Yukawa K."/>
            <person name="Zhong H."/>
            <person name="Yano M."/>
            <person name="Yuan Q."/>
            <person name="Ouyang S."/>
            <person name="Liu J."/>
            <person name="Jones K.M."/>
            <person name="Gansberger K."/>
            <person name="Moffat K."/>
            <person name="Hill J."/>
            <person name="Bera J."/>
            <person name="Fadrosh D."/>
            <person name="Jin S."/>
            <person name="Johri S."/>
            <person name="Kim M."/>
            <person name="Overton L."/>
            <person name="Reardon M."/>
            <person name="Tsitrin T."/>
            <person name="Vuong H."/>
            <person name="Weaver B."/>
            <person name="Ciecko A."/>
            <person name="Tallon L."/>
            <person name="Jackson J."/>
            <person name="Pai G."/>
            <person name="Aken S.V."/>
            <person name="Utterback T."/>
            <person name="Reidmuller S."/>
            <person name="Feldblyum T."/>
            <person name="Hsiao J."/>
            <person name="Zismann V."/>
            <person name="Iobst S."/>
            <person name="de Vazeille A.R."/>
            <person name="Buell C.R."/>
            <person name="Ying K."/>
            <person name="Li Y."/>
            <person name="Lu T."/>
            <person name="Huang Y."/>
            <person name="Zhao Q."/>
            <person name="Feng Q."/>
            <person name="Zhang L."/>
            <person name="Zhu J."/>
            <person name="Weng Q."/>
            <person name="Mu J."/>
            <person name="Lu Y."/>
            <person name="Fan D."/>
            <person name="Liu Y."/>
            <person name="Guan J."/>
            <person name="Zhang Y."/>
            <person name="Yu S."/>
            <person name="Liu X."/>
            <person name="Zhang Y."/>
            <person name="Hong G."/>
            <person name="Han B."/>
            <person name="Choisne N."/>
            <person name="Demange N."/>
            <person name="Orjeda G."/>
            <person name="Samain S."/>
            <person name="Cattolico L."/>
            <person name="Pelletier E."/>
            <person name="Couloux A."/>
            <person name="Segurens B."/>
            <person name="Wincker P."/>
            <person name="D'Hont A."/>
            <person name="Scarpelli C."/>
            <person name="Weissenbach J."/>
            <person name="Salanoubat M."/>
            <person name="Quetier F."/>
            <person name="Yu Y."/>
            <person name="Kim H.R."/>
            <person name="Rambo T."/>
            <person name="Currie J."/>
            <person name="Collura K."/>
            <person name="Luo M."/>
            <person name="Yang T."/>
            <person name="Ammiraju J.S.S."/>
            <person name="Engler F."/>
            <person name="Soderlund C."/>
            <person name="Wing R.A."/>
            <person name="Palmer L.E."/>
            <person name="de la Bastide M."/>
            <person name="Spiegel L."/>
            <person name="Nascimento L."/>
            <person name="Zutavern T."/>
            <person name="O'Shaughnessy A."/>
            <person name="Dike S."/>
            <person name="Dedhia N."/>
            <person name="Preston R."/>
            <person name="Balija V."/>
            <person name="McCombie W.R."/>
            <person name="Chow T."/>
            <person name="Chen H."/>
            <person name="Chung M."/>
            <person name="Chen C."/>
            <person name="Shaw J."/>
            <person name="Wu H."/>
            <person name="Hsiao K."/>
            <person name="Chao Y."/>
            <person name="Chu M."/>
            <person name="Cheng C."/>
            <person name="Hour A."/>
            <person name="Lee P."/>
            <person name="Lin S."/>
            <person name="Lin Y."/>
            <person name="Liou J."/>
            <person name="Liu S."/>
            <person name="Hsing Y."/>
            <person name="Raghuvanshi S."/>
            <person name="Mohanty A."/>
            <person name="Bharti A.K."/>
            <person name="Gaur A."/>
            <person name="Gupta V."/>
            <person name="Kumar D."/>
            <person name="Ravi V."/>
            <person name="Vij S."/>
            <person name="Kapur A."/>
            <person name="Khurana P."/>
            <person name="Khurana P."/>
            <person name="Khurana J.P."/>
            <person name="Tyagi A.K."/>
            <person name="Gaikwad K."/>
            <person name="Singh A."/>
            <person name="Dalal V."/>
            <person name="Srivastava S."/>
            <person name="Dixit A."/>
            <person name="Pal A.K."/>
            <person name="Ghazi I.A."/>
            <person name="Yadav M."/>
            <person name="Pandit A."/>
            <person name="Bhargava A."/>
            <person name="Sureshbabu K."/>
            <person name="Batra K."/>
            <person name="Sharma T.R."/>
            <person name="Mohapatra T."/>
            <person name="Singh N.K."/>
            <person name="Messing J."/>
            <person name="Nelson A.B."/>
            <person name="Fuks G."/>
            <person name="Kavchok S."/>
            <person name="Keizer G."/>
            <person name="Linton E."/>
            <person name="Llaca V."/>
            <person name="Song R."/>
            <person name="Tanyolac B."/>
            <person name="Young S."/>
            <person name="Ho-Il K."/>
            <person name="Hahn J.H."/>
            <person name="Sangsakoo G."/>
            <person name="Vanavichit A."/>
            <person name="de Mattos Luiz.A.T."/>
            <person name="Zimmer P.D."/>
            <person name="Malone G."/>
            <person name="Dellagostin O."/>
            <person name="de Oliveira A.C."/>
            <person name="Bevan M."/>
            <person name="Bancroft I."/>
            <person name="Minx P."/>
            <person name="Cordum H."/>
            <person name="Wilson R."/>
            <person name="Cheng Z."/>
            <person name="Jin W."/>
            <person name="Jiang J."/>
            <person name="Leong S.A."/>
            <person name="Iwama H."/>
            <person name="Gojobori T."/>
            <person name="Itoh T."/>
            <person name="Niimura Y."/>
            <person name="Fujii Y."/>
            <person name="Habara T."/>
            <person name="Sakai H."/>
            <person name="Sato Y."/>
            <person name="Wilson G."/>
            <person name="Kumar K."/>
            <person name="McCouch S."/>
            <person name="Juretic N."/>
            <person name="Hoen D."/>
            <person name="Wright S."/>
            <person name="Bruskiewich R."/>
            <person name="Bureau T."/>
            <person name="Miyao A."/>
            <person name="Hirochika H."/>
            <person name="Nishikawa T."/>
            <person name="Kadowaki K."/>
            <person name="Sugiura M."/>
            <person name="Burr B."/>
            <person name="Sasaki T."/>
        </authorList>
    </citation>
    <scope>NUCLEOTIDE SEQUENCE [LARGE SCALE GENOMIC DNA]</scope>
    <source>
        <strain evidence="2">cv. Nipponbare</strain>
    </source>
</reference>
<sequence>MHDLYLLLFYLCEMGKNHFGNQHPAALNSYRGCSSTHNKWWIKSHVNVAARSEDRRWMCLPLRAHARRPQ</sequence>
<proteinExistence type="predicted"/>
<accession>Q69M20</accession>
<gene>
    <name evidence="1" type="primary">OSJNBb0079G12.24</name>
</gene>